<reference evidence="2 3" key="1">
    <citation type="journal article" date="2010" name="J. Bacteriol.">
        <title>Complete Genome Sequence of Cronobacter turicensis LMG 23827, a foodborne pathogen causing deaths in neonates.</title>
        <authorList>
            <person name="Stephan R."/>
            <person name="Lehner A."/>
            <person name="Tischler P."/>
            <person name="Rattei T."/>
        </authorList>
    </citation>
    <scope>NUCLEOTIDE SEQUENCE [LARGE SCALE GENOMIC DNA]</scope>
    <source>
        <strain evidence="3">DSM 18703 / CCUG 55852 / LMG 23827 / z3032</strain>
    </source>
</reference>
<dbReference type="KEGG" id="ctu:CTU_01160"/>
<dbReference type="Pfam" id="PF09346">
    <property type="entry name" value="SMI1_KNR4"/>
    <property type="match status" value="1"/>
</dbReference>
<evidence type="ECO:0000313" key="3">
    <source>
        <dbReference type="Proteomes" id="UP000002069"/>
    </source>
</evidence>
<dbReference type="Proteomes" id="UP000002069">
    <property type="component" value="Chromosome"/>
</dbReference>
<feature type="domain" description="Knr4/Smi1-like" evidence="1">
    <location>
        <begin position="11"/>
        <end position="132"/>
    </location>
</feature>
<dbReference type="SMART" id="SM00860">
    <property type="entry name" value="SMI1_KNR4"/>
    <property type="match status" value="1"/>
</dbReference>
<sequence>MQHIIVDSEIGLTQEDFVELEKKFNWKFPKTFKEFYLNNNGGELADEYADNDFLLSGFIPFKYGSAPIERTYKDLVDDFPELKDFVPFADDQGGNCFLISMRKKDYGKVYIWLMDEKELAFVIDSFDALINEIE</sequence>
<dbReference type="PATRIC" id="fig|693216.3.peg.108"/>
<dbReference type="AlphaFoldDB" id="C9Y463"/>
<name>C9Y463_CROTZ</name>
<dbReference type="HOGENOM" id="CLU_115772_2_1_6"/>
<dbReference type="EMBL" id="FN543093">
    <property type="protein sequence ID" value="CBA26822.1"/>
    <property type="molecule type" value="Genomic_DNA"/>
</dbReference>
<dbReference type="InterPro" id="IPR037883">
    <property type="entry name" value="Knr4/Smi1-like_sf"/>
</dbReference>
<evidence type="ECO:0000259" key="1">
    <source>
        <dbReference type="SMART" id="SM00860"/>
    </source>
</evidence>
<keyword evidence="3" id="KW-1185">Reference proteome</keyword>
<organism evidence="2 3">
    <name type="scientific">Cronobacter turicensis (strain DSM 18703 / CCUG 55852 / LMG 23827 / z3032)</name>
    <dbReference type="NCBI Taxonomy" id="693216"/>
    <lineage>
        <taxon>Bacteria</taxon>
        <taxon>Pseudomonadati</taxon>
        <taxon>Pseudomonadota</taxon>
        <taxon>Gammaproteobacteria</taxon>
        <taxon>Enterobacterales</taxon>
        <taxon>Enterobacteriaceae</taxon>
        <taxon>Cronobacter</taxon>
    </lineage>
</organism>
<evidence type="ECO:0000313" key="2">
    <source>
        <dbReference type="EMBL" id="CBA26822.1"/>
    </source>
</evidence>
<reference evidence="3" key="2">
    <citation type="journal article" date="2011" name="J. Bacteriol.">
        <title>Complete genome sequence of Cronobacter turicensis LMG 23827, a food-borne pathogen causing deaths in neonates.</title>
        <authorList>
            <person name="Stephan R."/>
            <person name="Lehner A."/>
            <person name="Tischler P."/>
            <person name="Rattei T."/>
        </authorList>
    </citation>
    <scope>NUCLEOTIDE SEQUENCE [LARGE SCALE GENOMIC DNA]</scope>
    <source>
        <strain evidence="3">DSM 18703 / CCUG 55852 / LMG 23827 / z3032</strain>
    </source>
</reference>
<gene>
    <name evidence="2" type="ordered locus">Ctu_01160</name>
</gene>
<dbReference type="InterPro" id="IPR018958">
    <property type="entry name" value="Knr4/Smi1-like_dom"/>
</dbReference>
<proteinExistence type="predicted"/>
<protein>
    <recommendedName>
        <fullName evidence="1">Knr4/Smi1-like domain-containing protein</fullName>
    </recommendedName>
</protein>
<dbReference type="SUPFAM" id="SSF160631">
    <property type="entry name" value="SMI1/KNR4-like"/>
    <property type="match status" value="1"/>
</dbReference>
<dbReference type="Gene3D" id="3.40.1580.10">
    <property type="entry name" value="SMI1/KNR4-like"/>
    <property type="match status" value="1"/>
</dbReference>
<accession>C9Y463</accession>